<comment type="caution">
    <text evidence="2">The sequence shown here is derived from an EMBL/GenBank/DDBJ whole genome shotgun (WGS) entry which is preliminary data.</text>
</comment>
<keyword evidence="3" id="KW-1185">Reference proteome</keyword>
<reference evidence="2 3" key="1">
    <citation type="submission" date="2024-09" db="EMBL/GenBank/DDBJ databases">
        <authorList>
            <person name="Sun Q."/>
            <person name="Mori K."/>
        </authorList>
    </citation>
    <scope>NUCLEOTIDE SEQUENCE [LARGE SCALE GENOMIC DNA]</scope>
    <source>
        <strain evidence="2 3">NCAIM B.02529</strain>
    </source>
</reference>
<protein>
    <submittedName>
        <fullName evidence="2">MBL fold metallo-hydrolase</fullName>
    </submittedName>
</protein>
<dbReference type="PANTHER" id="PTHR42663:SF6">
    <property type="entry name" value="HYDROLASE C777.06C-RELATED"/>
    <property type="match status" value="1"/>
</dbReference>
<dbReference type="Gene3D" id="3.60.15.10">
    <property type="entry name" value="Ribonuclease Z/Hydroxyacylglutathione hydrolase-like"/>
    <property type="match status" value="1"/>
</dbReference>
<organism evidence="2 3">
    <name type="scientific">Pontibacillus salicampi</name>
    <dbReference type="NCBI Taxonomy" id="1449801"/>
    <lineage>
        <taxon>Bacteria</taxon>
        <taxon>Bacillati</taxon>
        <taxon>Bacillota</taxon>
        <taxon>Bacilli</taxon>
        <taxon>Bacillales</taxon>
        <taxon>Bacillaceae</taxon>
        <taxon>Pontibacillus</taxon>
    </lineage>
</organism>
<dbReference type="EMBL" id="JBHLTP010000003">
    <property type="protein sequence ID" value="MFC0522811.1"/>
    <property type="molecule type" value="Genomic_DNA"/>
</dbReference>
<dbReference type="InterPro" id="IPR001279">
    <property type="entry name" value="Metallo-B-lactamas"/>
</dbReference>
<name>A0ABV6LKB3_9BACI</name>
<dbReference type="Pfam" id="PF12706">
    <property type="entry name" value="Lactamase_B_2"/>
    <property type="match status" value="1"/>
</dbReference>
<dbReference type="Proteomes" id="UP001589836">
    <property type="component" value="Unassembled WGS sequence"/>
</dbReference>
<sequence length="284" mass="32430">MKIEFLGTGGAIPTPRPLCFCHICKEAREKGVPYSRGGPSVYVHGPNVLIDTSEDIYTEINRSTITSIDGVLFSHWHPDHVMGRRVLESISADWKRYPPQPNTLDVFIPEQVWCDFQERLGTFDHLSFFKEQHFISTHEIKDGDTVTINDVAITPFRLAEDYVYAFLFQSQGKNVLIAMDELNGWEPPAWLPALDVAVLPKGLDPIHLSTGERMIPDHHPVLQEECTFEQTLEIVRNLQAKQTILTHIEEEDKLSYDDLVVIEEQLKEKGIELSFAYDTRLVTI</sequence>
<accession>A0ABV6LKB3</accession>
<evidence type="ECO:0000259" key="1">
    <source>
        <dbReference type="SMART" id="SM00849"/>
    </source>
</evidence>
<proteinExistence type="predicted"/>
<evidence type="ECO:0000313" key="3">
    <source>
        <dbReference type="Proteomes" id="UP001589836"/>
    </source>
</evidence>
<dbReference type="PANTHER" id="PTHR42663">
    <property type="entry name" value="HYDROLASE C777.06C-RELATED-RELATED"/>
    <property type="match status" value="1"/>
</dbReference>
<dbReference type="InterPro" id="IPR036866">
    <property type="entry name" value="RibonucZ/Hydroxyglut_hydro"/>
</dbReference>
<dbReference type="SMART" id="SM00849">
    <property type="entry name" value="Lactamase_B"/>
    <property type="match status" value="1"/>
</dbReference>
<gene>
    <name evidence="2" type="ORF">ACFFGV_04295</name>
</gene>
<evidence type="ECO:0000313" key="2">
    <source>
        <dbReference type="EMBL" id="MFC0522811.1"/>
    </source>
</evidence>
<dbReference type="RefSeq" id="WP_377345339.1">
    <property type="nucleotide sequence ID" value="NZ_JBHLTP010000003.1"/>
</dbReference>
<feature type="domain" description="Metallo-beta-lactamase" evidence="1">
    <location>
        <begin position="37"/>
        <end position="218"/>
    </location>
</feature>
<dbReference type="SUPFAM" id="SSF56281">
    <property type="entry name" value="Metallo-hydrolase/oxidoreductase"/>
    <property type="match status" value="1"/>
</dbReference>